<dbReference type="SUPFAM" id="SSF81345">
    <property type="entry name" value="ABC transporter involved in vitamin B12 uptake, BtuC"/>
    <property type="match status" value="1"/>
</dbReference>
<gene>
    <name evidence="9" type="ORF">GCM10022236_44930</name>
</gene>
<evidence type="ECO:0000256" key="7">
    <source>
        <dbReference type="ARBA" id="ARBA00023136"/>
    </source>
</evidence>
<protein>
    <submittedName>
        <fullName evidence="9">Iron chelate uptake ABC transporter family permease subunit</fullName>
    </submittedName>
</protein>
<feature type="transmembrane region" description="Helical" evidence="8">
    <location>
        <begin position="215"/>
        <end position="234"/>
    </location>
</feature>
<keyword evidence="6 8" id="KW-1133">Transmembrane helix</keyword>
<keyword evidence="4" id="KW-1003">Cell membrane</keyword>
<name>A0ABP7AP75_9ACTN</name>
<evidence type="ECO:0000256" key="1">
    <source>
        <dbReference type="ARBA" id="ARBA00004651"/>
    </source>
</evidence>
<dbReference type="Gene3D" id="1.10.3470.10">
    <property type="entry name" value="ABC transporter involved in vitamin B12 uptake, BtuC"/>
    <property type="match status" value="1"/>
</dbReference>
<feature type="transmembrane region" description="Helical" evidence="8">
    <location>
        <begin position="260"/>
        <end position="286"/>
    </location>
</feature>
<dbReference type="PANTHER" id="PTHR30472">
    <property type="entry name" value="FERRIC ENTEROBACTIN TRANSPORT SYSTEM PERMEASE PROTEIN"/>
    <property type="match status" value="1"/>
</dbReference>
<proteinExistence type="inferred from homology"/>
<comment type="similarity">
    <text evidence="2">Belongs to the binding-protein-dependent transport system permease family. FecCD subfamily.</text>
</comment>
<evidence type="ECO:0000256" key="8">
    <source>
        <dbReference type="SAM" id="Phobius"/>
    </source>
</evidence>
<evidence type="ECO:0000256" key="2">
    <source>
        <dbReference type="ARBA" id="ARBA00007935"/>
    </source>
</evidence>
<feature type="transmembrane region" description="Helical" evidence="8">
    <location>
        <begin position="169"/>
        <end position="190"/>
    </location>
</feature>
<feature type="transmembrane region" description="Helical" evidence="8">
    <location>
        <begin position="298"/>
        <end position="316"/>
    </location>
</feature>
<feature type="transmembrane region" description="Helical" evidence="8">
    <location>
        <begin position="328"/>
        <end position="347"/>
    </location>
</feature>
<feature type="transmembrane region" description="Helical" evidence="8">
    <location>
        <begin position="32"/>
        <end position="53"/>
    </location>
</feature>
<evidence type="ECO:0000256" key="3">
    <source>
        <dbReference type="ARBA" id="ARBA00022448"/>
    </source>
</evidence>
<accession>A0ABP7AP75</accession>
<keyword evidence="10" id="KW-1185">Reference proteome</keyword>
<dbReference type="InterPro" id="IPR000522">
    <property type="entry name" value="ABC_transptr_permease_BtuC"/>
</dbReference>
<dbReference type="PANTHER" id="PTHR30472:SF24">
    <property type="entry name" value="FERRIC ENTEROBACTIN TRANSPORT SYSTEM PERMEASE PROTEIN FEPG"/>
    <property type="match status" value="1"/>
</dbReference>
<keyword evidence="3" id="KW-0813">Transport</keyword>
<feature type="transmembrane region" description="Helical" evidence="8">
    <location>
        <begin position="117"/>
        <end position="138"/>
    </location>
</feature>
<organism evidence="9 10">
    <name type="scientific">Microlunatus ginsengisoli</name>
    <dbReference type="NCBI Taxonomy" id="363863"/>
    <lineage>
        <taxon>Bacteria</taxon>
        <taxon>Bacillati</taxon>
        <taxon>Actinomycetota</taxon>
        <taxon>Actinomycetes</taxon>
        <taxon>Propionibacteriales</taxon>
        <taxon>Propionibacteriaceae</taxon>
        <taxon>Microlunatus</taxon>
    </lineage>
</organism>
<feature type="transmembrane region" description="Helical" evidence="8">
    <location>
        <begin position="87"/>
        <end position="105"/>
    </location>
</feature>
<keyword evidence="5 8" id="KW-0812">Transmembrane</keyword>
<dbReference type="EMBL" id="BAABAB010000044">
    <property type="protein sequence ID" value="GAA3637412.1"/>
    <property type="molecule type" value="Genomic_DNA"/>
</dbReference>
<evidence type="ECO:0000313" key="9">
    <source>
        <dbReference type="EMBL" id="GAA3637412.1"/>
    </source>
</evidence>
<dbReference type="InterPro" id="IPR037294">
    <property type="entry name" value="ABC_BtuC-like"/>
</dbReference>
<dbReference type="Proteomes" id="UP001501490">
    <property type="component" value="Unassembled WGS sequence"/>
</dbReference>
<evidence type="ECO:0000313" key="10">
    <source>
        <dbReference type="Proteomes" id="UP001501490"/>
    </source>
</evidence>
<feature type="transmembrane region" description="Helical" evidence="8">
    <location>
        <begin position="144"/>
        <end position="162"/>
    </location>
</feature>
<evidence type="ECO:0000256" key="5">
    <source>
        <dbReference type="ARBA" id="ARBA00022692"/>
    </source>
</evidence>
<dbReference type="CDD" id="cd06550">
    <property type="entry name" value="TM_ABC_iron-siderophores_like"/>
    <property type="match status" value="1"/>
</dbReference>
<keyword evidence="7 8" id="KW-0472">Membrane</keyword>
<dbReference type="Pfam" id="PF01032">
    <property type="entry name" value="FecCD"/>
    <property type="match status" value="1"/>
</dbReference>
<sequence>MTATIDRPAAIPATAPGVDSVRRVRLGLRRRTIMVSLAFAAVLIGLFLAALVIGDFPLTVKQVIYSLTGRGTRASDFIVYELRLPRAVTGIAVGACFGLSGAIFQSMMRNPLASPDIIGITAGASAAAVVAILMLGLGGFAVSAFSFVGALVTALLIYALAWRQGVAGYRLILVGIGIGAMMAAVIDYLMTRASVWDAQVALQWLTGSLNGTSDTTMRTLLTLMVVLVPLTLWARSALSGLQLGDDTAAGLGVRVERSRLLLVVFGVGLASIATAAAGPIGFVAFLSGPIARRLTHGTGIALVPAALVGSLVVLSADFVGQHLLPVQLPVGILTACIGAPYLLYLLVVSNKIGQGG</sequence>
<comment type="subcellular location">
    <subcellularLocation>
        <location evidence="1">Cell membrane</location>
        <topology evidence="1">Multi-pass membrane protein</topology>
    </subcellularLocation>
</comment>
<evidence type="ECO:0000256" key="4">
    <source>
        <dbReference type="ARBA" id="ARBA00022475"/>
    </source>
</evidence>
<evidence type="ECO:0000256" key="6">
    <source>
        <dbReference type="ARBA" id="ARBA00022989"/>
    </source>
</evidence>
<dbReference type="RefSeq" id="WP_344808802.1">
    <property type="nucleotide sequence ID" value="NZ_BAABAB010000044.1"/>
</dbReference>
<comment type="caution">
    <text evidence="9">The sequence shown here is derived from an EMBL/GenBank/DDBJ whole genome shotgun (WGS) entry which is preliminary data.</text>
</comment>
<reference evidence="10" key="1">
    <citation type="journal article" date="2019" name="Int. J. Syst. Evol. Microbiol.">
        <title>The Global Catalogue of Microorganisms (GCM) 10K type strain sequencing project: providing services to taxonomists for standard genome sequencing and annotation.</title>
        <authorList>
            <consortium name="The Broad Institute Genomics Platform"/>
            <consortium name="The Broad Institute Genome Sequencing Center for Infectious Disease"/>
            <person name="Wu L."/>
            <person name="Ma J."/>
        </authorList>
    </citation>
    <scope>NUCLEOTIDE SEQUENCE [LARGE SCALE GENOMIC DNA]</scope>
    <source>
        <strain evidence="10">JCM 16929</strain>
    </source>
</reference>